<dbReference type="EMBL" id="LZEY01000061">
    <property type="protein sequence ID" value="OBU02306.1"/>
    <property type="molecule type" value="Genomic_DNA"/>
</dbReference>
<reference evidence="3" key="1">
    <citation type="submission" date="2016-06" db="EMBL/GenBank/DDBJ databases">
        <authorList>
            <person name="Butler K."/>
        </authorList>
    </citation>
    <scope>NUCLEOTIDE SEQUENCE [LARGE SCALE GENOMIC DNA]</scope>
    <source>
        <strain evidence="3">GCSL-Mp20</strain>
    </source>
</reference>
<dbReference type="SUPFAM" id="SSF50475">
    <property type="entry name" value="FMN-binding split barrel"/>
    <property type="match status" value="1"/>
</dbReference>
<dbReference type="Proteomes" id="UP000092377">
    <property type="component" value="Unassembled WGS sequence"/>
</dbReference>
<comment type="caution">
    <text evidence="2">The sequence shown here is derived from an EMBL/GenBank/DDBJ whole genome shotgun (WGS) entry which is preliminary data.</text>
</comment>
<dbReference type="RefSeq" id="WP_067407050.1">
    <property type="nucleotide sequence ID" value="NZ_LZEY01000061.1"/>
</dbReference>
<dbReference type="AlphaFoldDB" id="A0A1B8GZQ5"/>
<dbReference type="InterPro" id="IPR011194">
    <property type="entry name" value="UPF0306"/>
</dbReference>
<accession>A0A1B8GZQ5</accession>
<evidence type="ECO:0000313" key="3">
    <source>
        <dbReference type="Proteomes" id="UP000092377"/>
    </source>
</evidence>
<keyword evidence="3" id="KW-1185">Reference proteome</keyword>
<dbReference type="OrthoDB" id="8447155at2"/>
<dbReference type="NCBIfam" id="NF002900">
    <property type="entry name" value="PRK03467.1"/>
    <property type="match status" value="1"/>
</dbReference>
<evidence type="ECO:0000256" key="1">
    <source>
        <dbReference type="HAMAP-Rule" id="MF_00764"/>
    </source>
</evidence>
<gene>
    <name evidence="2" type="ORF">AYY18_12750</name>
</gene>
<dbReference type="InterPro" id="IPR012349">
    <property type="entry name" value="Split_barrel_FMN-bd"/>
</dbReference>
<name>A0A1B8GZQ5_9GAMM</name>
<dbReference type="PIRSF" id="PIRSF009554">
    <property type="entry name" value="UCP009554"/>
    <property type="match status" value="1"/>
</dbReference>
<evidence type="ECO:0000313" key="2">
    <source>
        <dbReference type="EMBL" id="OBU02306.1"/>
    </source>
</evidence>
<proteinExistence type="inferred from homology"/>
<organism evidence="2 3">
    <name type="scientific">Morganella psychrotolerans</name>
    <dbReference type="NCBI Taxonomy" id="368603"/>
    <lineage>
        <taxon>Bacteria</taxon>
        <taxon>Pseudomonadati</taxon>
        <taxon>Pseudomonadota</taxon>
        <taxon>Gammaproteobacteria</taxon>
        <taxon>Enterobacterales</taxon>
        <taxon>Morganellaceae</taxon>
        <taxon>Morganella</taxon>
    </lineage>
</organism>
<sequence>MDGQHDLSEIRRYLKKNHVFTLCTTADSELWCASCFYVADTDAMLLYFLTEPHTQHGTMMQQNPQVAGTVSAQTVTVAKIRGIQFRGEVIALSDEAEKQARAQYCRRFPVAVAAKTPVWGLRLDEIKMVNNTLGFGKKLHWSRISADSE</sequence>
<comment type="similarity">
    <text evidence="1">Belongs to the UPF0306 family.</text>
</comment>
<dbReference type="HAMAP" id="MF_00764">
    <property type="entry name" value="UPF0306"/>
    <property type="match status" value="1"/>
</dbReference>
<dbReference type="Gene3D" id="2.30.110.10">
    <property type="entry name" value="Electron Transport, Fmn-binding Protein, Chain A"/>
    <property type="match status" value="1"/>
</dbReference>
<protein>
    <recommendedName>
        <fullName evidence="1">UPF0306 protein AYY18_12750</fullName>
    </recommendedName>
</protein>